<dbReference type="Proteomes" id="UP000031523">
    <property type="component" value="Chromosome"/>
</dbReference>
<accession>A0A0B5EVY3</accession>
<protein>
    <recommendedName>
        <fullName evidence="3">SMI1/KNR4 family protein</fullName>
    </recommendedName>
</protein>
<evidence type="ECO:0008006" key="3">
    <source>
        <dbReference type="Google" id="ProtNLM"/>
    </source>
</evidence>
<dbReference type="AlphaFoldDB" id="A0A0B5EVY3"/>
<dbReference type="KEGG" id="sals:SLNWT_5573"/>
<evidence type="ECO:0000313" key="1">
    <source>
        <dbReference type="EMBL" id="AJE85949.1"/>
    </source>
</evidence>
<proteinExistence type="predicted"/>
<keyword evidence="2" id="KW-1185">Reference proteome</keyword>
<gene>
    <name evidence="1" type="ORF">SLNWT_5573</name>
</gene>
<evidence type="ECO:0000313" key="2">
    <source>
        <dbReference type="Proteomes" id="UP000031523"/>
    </source>
</evidence>
<dbReference type="EMBL" id="CP010519">
    <property type="protein sequence ID" value="AJE85949.1"/>
    <property type="molecule type" value="Genomic_DNA"/>
</dbReference>
<reference evidence="1 2" key="1">
    <citation type="submission" date="2015-01" db="EMBL/GenBank/DDBJ databases">
        <title>Enhanced salinomycin production by adjusting the supply of polyketide extender units in Streptomyce albus DSM 41398.</title>
        <authorList>
            <person name="Lu C."/>
        </authorList>
    </citation>
    <scope>NUCLEOTIDE SEQUENCE [LARGE SCALE GENOMIC DNA]</scope>
    <source>
        <strain evidence="2">ATCC 21838 / DSM 41398 / FERM P-419 / JCM 4703 / NBRC 107858</strain>
    </source>
</reference>
<sequence length="129" mass="13924">MAQCTAVALLPAPEHLARFAVPGFPMQDGHVLCELGEGHAEDHAQMLWDDDLNSEGIWVRWGGSGSVATLTGLPWCPATDDRGDACWLFAGHPSGHAWQVVDPTMEALGAELARLYPHLYRHRGESGPG</sequence>
<organism evidence="1 2">
    <name type="scientific">Streptomyces albus (strain ATCC 21838 / DSM 41398 / FERM P-419 / JCM 4703 / NBRC 107858)</name>
    <dbReference type="NCBI Taxonomy" id="1081613"/>
    <lineage>
        <taxon>Bacteria</taxon>
        <taxon>Bacillati</taxon>
        <taxon>Actinomycetota</taxon>
        <taxon>Actinomycetes</taxon>
        <taxon>Kitasatosporales</taxon>
        <taxon>Streptomycetaceae</taxon>
        <taxon>Streptomyces</taxon>
    </lineage>
</organism>
<name>A0A0B5EVY3_STRA4</name>